<feature type="transmembrane region" description="Helical" evidence="2">
    <location>
        <begin position="736"/>
        <end position="755"/>
    </location>
</feature>
<organism evidence="3 4">
    <name type="scientific">Velamenicoccus archaeovorus</name>
    <dbReference type="NCBI Taxonomy" id="1930593"/>
    <lineage>
        <taxon>Bacteria</taxon>
        <taxon>Pseudomonadati</taxon>
        <taxon>Candidatus Omnitrophota</taxon>
        <taxon>Candidatus Velamenicoccus</taxon>
    </lineage>
</organism>
<gene>
    <name evidence="3" type="ORF">BU251_07055</name>
</gene>
<dbReference type="PANTHER" id="PTHR43317">
    <property type="entry name" value="THERMOSPERMINE SYNTHASE ACAULIS5"/>
    <property type="match status" value="1"/>
</dbReference>
<feature type="transmembrane region" description="Helical" evidence="2">
    <location>
        <begin position="20"/>
        <end position="40"/>
    </location>
</feature>
<feature type="transmembrane region" description="Helical" evidence="2">
    <location>
        <begin position="667"/>
        <end position="689"/>
    </location>
</feature>
<feature type="transmembrane region" description="Helical" evidence="2">
    <location>
        <begin position="710"/>
        <end position="730"/>
    </location>
</feature>
<dbReference type="OrthoDB" id="225091at2"/>
<protein>
    <recommendedName>
        <fullName evidence="5">Spermidine synthase</fullName>
    </recommendedName>
</protein>
<feature type="transmembrane region" description="Helical" evidence="2">
    <location>
        <begin position="636"/>
        <end position="655"/>
    </location>
</feature>
<keyword evidence="2" id="KW-0472">Membrane</keyword>
<keyword evidence="4" id="KW-1185">Reference proteome</keyword>
<feature type="transmembrane region" description="Helical" evidence="2">
    <location>
        <begin position="156"/>
        <end position="175"/>
    </location>
</feature>
<dbReference type="InterPro" id="IPR029063">
    <property type="entry name" value="SAM-dependent_MTases_sf"/>
</dbReference>
<name>A0A410P5Z6_VELA1</name>
<evidence type="ECO:0000256" key="2">
    <source>
        <dbReference type="SAM" id="Phobius"/>
    </source>
</evidence>
<reference evidence="3 4" key="1">
    <citation type="submission" date="2017-01" db="EMBL/GenBank/DDBJ databases">
        <title>First insights into the biology of 'candidatus Vampirococcus archaeovorus'.</title>
        <authorList>
            <person name="Kizina J."/>
            <person name="Jordan S."/>
            <person name="Stueber K."/>
            <person name="Reinhardt R."/>
            <person name="Harder J."/>
        </authorList>
    </citation>
    <scope>NUCLEOTIDE SEQUENCE [LARGE SCALE GENOMIC DNA]</scope>
    <source>
        <strain evidence="3 4">LiM</strain>
    </source>
</reference>
<dbReference type="Proteomes" id="UP000287243">
    <property type="component" value="Chromosome"/>
</dbReference>
<keyword evidence="1" id="KW-0620">Polyamine biosynthesis</keyword>
<feature type="transmembrane region" description="Helical" evidence="2">
    <location>
        <begin position="181"/>
        <end position="200"/>
    </location>
</feature>
<feature type="transmembrane region" description="Helical" evidence="2">
    <location>
        <begin position="572"/>
        <end position="594"/>
    </location>
</feature>
<keyword evidence="2" id="KW-0812">Transmembrane</keyword>
<evidence type="ECO:0000256" key="1">
    <source>
        <dbReference type="ARBA" id="ARBA00023115"/>
    </source>
</evidence>
<accession>A0A410P5Z6</accession>
<feature type="transmembrane region" description="Helical" evidence="2">
    <location>
        <begin position="600"/>
        <end position="624"/>
    </location>
</feature>
<dbReference type="PANTHER" id="PTHR43317:SF1">
    <property type="entry name" value="THERMOSPERMINE SYNTHASE ACAULIS5"/>
    <property type="match status" value="1"/>
</dbReference>
<dbReference type="SUPFAM" id="SSF53335">
    <property type="entry name" value="S-adenosyl-L-methionine-dependent methyltransferases"/>
    <property type="match status" value="1"/>
</dbReference>
<dbReference type="EMBL" id="CP019384">
    <property type="protein sequence ID" value="QAT17488.1"/>
    <property type="molecule type" value="Genomic_DNA"/>
</dbReference>
<proteinExistence type="predicted"/>
<dbReference type="Pfam" id="PF01564">
    <property type="entry name" value="Spermine_synth"/>
    <property type="match status" value="1"/>
</dbReference>
<feature type="transmembrane region" description="Helical" evidence="2">
    <location>
        <begin position="52"/>
        <end position="75"/>
    </location>
</feature>
<evidence type="ECO:0000313" key="3">
    <source>
        <dbReference type="EMBL" id="QAT17488.1"/>
    </source>
</evidence>
<keyword evidence="2" id="KW-1133">Transmembrane helix</keyword>
<feature type="transmembrane region" description="Helical" evidence="2">
    <location>
        <begin position="123"/>
        <end position="144"/>
    </location>
</feature>
<dbReference type="AlphaFoldDB" id="A0A410P5Z6"/>
<dbReference type="Gene3D" id="3.40.50.150">
    <property type="entry name" value="Vaccinia Virus protein VP39"/>
    <property type="match status" value="1"/>
</dbReference>
<evidence type="ECO:0008006" key="5">
    <source>
        <dbReference type="Google" id="ProtNLM"/>
    </source>
</evidence>
<evidence type="ECO:0000313" key="4">
    <source>
        <dbReference type="Proteomes" id="UP000287243"/>
    </source>
</evidence>
<feature type="transmembrane region" description="Helical" evidence="2">
    <location>
        <begin position="207"/>
        <end position="225"/>
    </location>
</feature>
<dbReference type="GO" id="GO:0006596">
    <property type="term" value="P:polyamine biosynthetic process"/>
    <property type="evidence" value="ECO:0007669"/>
    <property type="project" value="UniProtKB-KW"/>
</dbReference>
<feature type="transmembrane region" description="Helical" evidence="2">
    <location>
        <begin position="542"/>
        <end position="560"/>
    </location>
</feature>
<dbReference type="KEGG" id="vai:BU251_07055"/>
<sequence>MIPSIVKNHSPCYHTNMNRLFSFAILLRGAIAVIAQALLVRELLVVFYGNELTFGIILSAWLLCGALGSIVAAYLQRISKPEPLFATLQLLSGVWLAAAVILVRSSKILLSVPFGEVLSLGQIVLIAFAALSVSSFCDGAMFSVAFRSVRSVGRVYALECAGALAAGGLFSFVLIRIFTSIQIALFVWVAAAAVAFGLFLEKRRKGPAILSFLILCYGTTALIHASGLQKKTLELQWQGQRLTAYENSVYGNIAVVQNEEQRTVYYDGLPLINVPAPEDYFTQDFIHLPLLAAGRTASVLFLGNAAGGLLKEAEKYPFRQIVYAEIDPLLIGILRSLGIEPVASELSDKRLLIELLDGRSYLRKKQGVFDAIFVNTSLPTSLSINRYATKEFFKELKDHLDDNGMAVFKTWGSLSALSRELAAINASLLATAADVFGHVFVIPGDGYNIFIASKKPILFNPGQMAERMRQLGIAASLLEPAYLALRLDPAYRAWFEKTIAAARKNACINTDLRPCGLYDGLALYYAQFSKKLPRVFSGFRHIAPETIFLTVMLFLFAWSVGSKKPRRRGSLLGFTVFSSGFFAMGVQVSVIFLFQSFLGYIFQWLAVLTASFMAGASLGALYALRNKEKLLSFKRLALVECATATLVALLAFFIIRAVEYRVGPPGGAGLFGLLSACAGLLVGIELPMIHELLCRLRHESDQSPGRAAGWIYGMDLAGASIGALATPLFLIPACGIDLTLLLLWVIKVINGWIVLSAERMG</sequence>
<feature type="transmembrane region" description="Helical" evidence="2">
    <location>
        <begin position="84"/>
        <end position="103"/>
    </location>
</feature>